<evidence type="ECO:0000313" key="3">
    <source>
        <dbReference type="Proteomes" id="UP000235965"/>
    </source>
</evidence>
<evidence type="ECO:0000313" key="2">
    <source>
        <dbReference type="EMBL" id="PNF31034.1"/>
    </source>
</evidence>
<evidence type="ECO:0008006" key="4">
    <source>
        <dbReference type="Google" id="ProtNLM"/>
    </source>
</evidence>
<dbReference type="Proteomes" id="UP000235965">
    <property type="component" value="Unassembled WGS sequence"/>
</dbReference>
<organism evidence="2 3">
    <name type="scientific">Cryptotermes secundus</name>
    <dbReference type="NCBI Taxonomy" id="105785"/>
    <lineage>
        <taxon>Eukaryota</taxon>
        <taxon>Metazoa</taxon>
        <taxon>Ecdysozoa</taxon>
        <taxon>Arthropoda</taxon>
        <taxon>Hexapoda</taxon>
        <taxon>Insecta</taxon>
        <taxon>Pterygota</taxon>
        <taxon>Neoptera</taxon>
        <taxon>Polyneoptera</taxon>
        <taxon>Dictyoptera</taxon>
        <taxon>Blattodea</taxon>
        <taxon>Blattoidea</taxon>
        <taxon>Termitoidae</taxon>
        <taxon>Kalotermitidae</taxon>
        <taxon>Cryptotermitinae</taxon>
        <taxon>Cryptotermes</taxon>
    </lineage>
</organism>
<dbReference type="STRING" id="105785.A0A2J7QR18"/>
<name>A0A2J7QR18_9NEOP</name>
<keyword evidence="3" id="KW-1185">Reference proteome</keyword>
<dbReference type="AlphaFoldDB" id="A0A2J7QR18"/>
<evidence type="ECO:0000256" key="1">
    <source>
        <dbReference type="SAM" id="Phobius"/>
    </source>
</evidence>
<keyword evidence="1" id="KW-1133">Transmembrane helix</keyword>
<dbReference type="EMBL" id="NEVH01012007">
    <property type="protein sequence ID" value="PNF31034.1"/>
    <property type="molecule type" value="Genomic_DNA"/>
</dbReference>
<feature type="transmembrane region" description="Helical" evidence="1">
    <location>
        <begin position="32"/>
        <end position="58"/>
    </location>
</feature>
<sequence>MGISLQSLHHFGHIILFSTYEHKYINIRFLRFIIFLHLFYYVGHIIVFSIEFVNIYIFNSEWEEQYCFIEYRGKPVCLLCNSSASVPKKSNVARHFLTNHKIYVFTKPIQQSSNVTIASYKICHVLAKRKKPFSDREIVKESITNAGESLFDDHKDKSALMSSIKGLQLSHQTVARRVEQISVNLESQLHQDLQSCEYFLLQLDESTDISDVAQLCVF</sequence>
<dbReference type="InParanoid" id="A0A2J7QR18"/>
<dbReference type="PANTHER" id="PTHR45913:SF21">
    <property type="entry name" value="DUF4371 DOMAIN-CONTAINING PROTEIN"/>
    <property type="match status" value="1"/>
</dbReference>
<dbReference type="PANTHER" id="PTHR45913">
    <property type="entry name" value="EPM2A-INTERACTING PROTEIN 1"/>
    <property type="match status" value="1"/>
</dbReference>
<reference evidence="2 3" key="1">
    <citation type="submission" date="2017-12" db="EMBL/GenBank/DDBJ databases">
        <title>Hemimetabolous genomes reveal molecular basis of termite eusociality.</title>
        <authorList>
            <person name="Harrison M.C."/>
            <person name="Jongepier E."/>
            <person name="Robertson H.M."/>
            <person name="Arning N."/>
            <person name="Bitard-Feildel T."/>
            <person name="Chao H."/>
            <person name="Childers C.P."/>
            <person name="Dinh H."/>
            <person name="Doddapaneni H."/>
            <person name="Dugan S."/>
            <person name="Gowin J."/>
            <person name="Greiner C."/>
            <person name="Han Y."/>
            <person name="Hu H."/>
            <person name="Hughes D.S.T."/>
            <person name="Huylmans A.-K."/>
            <person name="Kemena C."/>
            <person name="Kremer L.P.M."/>
            <person name="Lee S.L."/>
            <person name="Lopez-Ezquerra A."/>
            <person name="Mallet L."/>
            <person name="Monroy-Kuhn J.M."/>
            <person name="Moser A."/>
            <person name="Murali S.C."/>
            <person name="Muzny D.M."/>
            <person name="Otani S."/>
            <person name="Piulachs M.-D."/>
            <person name="Poelchau M."/>
            <person name="Qu J."/>
            <person name="Schaub F."/>
            <person name="Wada-Katsumata A."/>
            <person name="Worley K.C."/>
            <person name="Xie Q."/>
            <person name="Ylla G."/>
            <person name="Poulsen M."/>
            <person name="Gibbs R.A."/>
            <person name="Schal C."/>
            <person name="Richards S."/>
            <person name="Belles X."/>
            <person name="Korb J."/>
            <person name="Bornberg-Bauer E."/>
        </authorList>
    </citation>
    <scope>NUCLEOTIDE SEQUENCE [LARGE SCALE GENOMIC DNA]</scope>
    <source>
        <tissue evidence="2">Whole body</tissue>
    </source>
</reference>
<protein>
    <recommendedName>
        <fullName evidence="4">SPIN-DOC-like zinc-finger domain-containing protein</fullName>
    </recommendedName>
</protein>
<accession>A0A2J7QR18</accession>
<gene>
    <name evidence="2" type="ORF">B7P43_G17891</name>
</gene>
<keyword evidence="1" id="KW-0812">Transmembrane</keyword>
<keyword evidence="1" id="KW-0472">Membrane</keyword>
<comment type="caution">
    <text evidence="2">The sequence shown here is derived from an EMBL/GenBank/DDBJ whole genome shotgun (WGS) entry which is preliminary data.</text>
</comment>
<proteinExistence type="predicted"/>